<organism evidence="2 3">
    <name type="scientific">Pseudomonas schmalbachii</name>
    <dbReference type="NCBI Taxonomy" id="2816993"/>
    <lineage>
        <taxon>Bacteria</taxon>
        <taxon>Pseudomonadati</taxon>
        <taxon>Pseudomonadota</taxon>
        <taxon>Gammaproteobacteria</taxon>
        <taxon>Pseudomonadales</taxon>
        <taxon>Pseudomonadaceae</taxon>
        <taxon>Pseudomonas</taxon>
    </lineage>
</organism>
<dbReference type="PANTHER" id="PTHR42941">
    <property type="entry name" value="SLL1037 PROTEIN"/>
    <property type="match status" value="1"/>
</dbReference>
<evidence type="ECO:0000256" key="1">
    <source>
        <dbReference type="SAM" id="Phobius"/>
    </source>
</evidence>
<dbReference type="PANTHER" id="PTHR42941:SF1">
    <property type="entry name" value="SLL1037 PROTEIN"/>
    <property type="match status" value="1"/>
</dbReference>
<name>A0ABS3TRJ6_9PSED</name>
<feature type="transmembrane region" description="Helical" evidence="1">
    <location>
        <begin position="12"/>
        <end position="36"/>
    </location>
</feature>
<accession>A0ABS3TRJ6</accession>
<comment type="caution">
    <text evidence="2">The sequence shown here is derived from an EMBL/GenBank/DDBJ whole genome shotgun (WGS) entry which is preliminary data.</text>
</comment>
<reference evidence="2 3" key="1">
    <citation type="submission" date="2020-12" db="EMBL/GenBank/DDBJ databases">
        <title>Pseudomonas schmalbachii sp. nov. isolated from millipede gut.</title>
        <authorList>
            <person name="Shelomi M."/>
        </authorList>
    </citation>
    <scope>NUCLEOTIDE SEQUENCE [LARGE SCALE GENOMIC DNA]</scope>
    <source>
        <strain evidence="2 3">Milli4</strain>
    </source>
</reference>
<keyword evidence="1" id="KW-0472">Membrane</keyword>
<dbReference type="InterPro" id="IPR011852">
    <property type="entry name" value="TRAP_TAXI"/>
</dbReference>
<keyword evidence="1" id="KW-1133">Transmembrane helix</keyword>
<dbReference type="Pfam" id="PF16868">
    <property type="entry name" value="NMT1_3"/>
    <property type="match status" value="1"/>
</dbReference>
<feature type="transmembrane region" description="Helical" evidence="1">
    <location>
        <begin position="341"/>
        <end position="363"/>
    </location>
</feature>
<dbReference type="Proteomes" id="UP000669060">
    <property type="component" value="Unassembled WGS sequence"/>
</dbReference>
<sequence>MQRLVNMLRDLAILIRANLWIVPVLGALVAAVFYFVAPPPPMSASMATGSPGGGYTVFAERLRDELAKQGFELRLVRTSGSGQNLDLLLEKDGEVNIGLVQSGQERQLDARQRARLDSLGAMFQEPLWLFQRKEVSIDRVADLLPLRLALGSPGSGTAAVTTAVLEANGITPQQYPPNWQASGGNAVANALIAGELDAAFFVGPAENPLIQRLAASPELSLAGFRRSRAYEARLTFLKRVEVGEGLLNLAQNMPDRDLVTLSPVATLVINERFHPALTPLILQAAQEVMKSGSLLDAPGAFPSAEPPTLELHKDARRFYESGPPLLQRFLPFRIASLADRYIILLIPFIAILIPLFKSIGPLYRWRIRARIYRWYRYLREIDRRLDSSSGGIELDSEIARLETLENELSRVEVPLSYYNELYELHIHLNYVIQRLRTLRDRKTEAAAG</sequence>
<dbReference type="Gene3D" id="3.40.190.10">
    <property type="entry name" value="Periplasmic binding protein-like II"/>
    <property type="match status" value="2"/>
</dbReference>
<dbReference type="RefSeq" id="WP_208314323.1">
    <property type="nucleotide sequence ID" value="NZ_JAELYA010000005.1"/>
</dbReference>
<protein>
    <submittedName>
        <fullName evidence="2">C4-dicarboxylate ABC transporter substrate-binding protein</fullName>
    </submittedName>
</protein>
<gene>
    <name evidence="2" type="ORF">JFY56_13735</name>
</gene>
<keyword evidence="1" id="KW-0812">Transmembrane</keyword>
<dbReference type="EMBL" id="JAELYA010000005">
    <property type="protein sequence ID" value="MBO3276290.1"/>
    <property type="molecule type" value="Genomic_DNA"/>
</dbReference>
<proteinExistence type="predicted"/>
<dbReference type="SUPFAM" id="SSF53850">
    <property type="entry name" value="Periplasmic binding protein-like II"/>
    <property type="match status" value="1"/>
</dbReference>
<keyword evidence="3" id="KW-1185">Reference proteome</keyword>
<evidence type="ECO:0000313" key="2">
    <source>
        <dbReference type="EMBL" id="MBO3276290.1"/>
    </source>
</evidence>
<evidence type="ECO:0000313" key="3">
    <source>
        <dbReference type="Proteomes" id="UP000669060"/>
    </source>
</evidence>